<dbReference type="GO" id="GO:0016139">
    <property type="term" value="P:glycoside catabolic process"/>
    <property type="evidence" value="ECO:0007669"/>
    <property type="project" value="TreeGrafter"/>
</dbReference>
<evidence type="ECO:0000313" key="9">
    <source>
        <dbReference type="EMBL" id="KAA6321024.1"/>
    </source>
</evidence>
<feature type="domain" description="Alpha-L-fucosidase C-terminal" evidence="8">
    <location>
        <begin position="432"/>
        <end position="514"/>
    </location>
</feature>
<sequence length="520" mass="60369">MNKIKIGIFSILIAILPFSGTYAQQADSKDTTAEKVRKDRERGIVLPKMDNHYKTVQYYVENELDVDYLHASEEAHEAFRDIKFAVRIHWGIYSIWEMDGESWGYLKLPNEKKMEYNELYKSFNPVAFDAQEWMDLFKRSGIKAFAFTTKHHEGFSMFHTKTRVKQRANYLNPNNIIEPCDLAYSIEETPFKRDIVKELCDAAHKSNIKIDLYFSHPDWYDADFRPYSSHPLITSDFQENHVKDYGEGSIKPNTFMTLDRTPEETARMIIRHREQLRELLTNYGKIDMLCLDMWMGRDIWIQIKETVKLIRQWQPDIMVRARGIGSYGDYYTPEGFVPGSKENTNMPWMTIYPLGASFSYDKNGDNYKGAPWIIHNLIDCAAKGGSFMVGIGPDGTGKFHPKAIEQLEETGKWLKTNGEGIYSTRSWEIWRTGDVYFTQSKDHCHVYAFVEKLPEKEIIIPSVTPKKGSKVMMLGYNKPLKWSQTSEGIKVIIPDTLQKPVNRPCEHAWTFKIEAAVCNK</sequence>
<dbReference type="PANTHER" id="PTHR10030">
    <property type="entry name" value="ALPHA-L-FUCOSIDASE"/>
    <property type="match status" value="1"/>
</dbReference>
<proteinExistence type="inferred from homology"/>
<keyword evidence="5" id="KW-0378">Hydrolase</keyword>
<dbReference type="PIRSF" id="PIRSF001092">
    <property type="entry name" value="Alpha-L-fucosidase"/>
    <property type="match status" value="1"/>
</dbReference>
<keyword evidence="4" id="KW-0732">Signal</keyword>
<accession>A0A5J4QJE3</accession>
<dbReference type="SMART" id="SM00812">
    <property type="entry name" value="Alpha_L_fucos"/>
    <property type="match status" value="1"/>
</dbReference>
<dbReference type="GO" id="GO:0005764">
    <property type="term" value="C:lysosome"/>
    <property type="evidence" value="ECO:0007669"/>
    <property type="project" value="TreeGrafter"/>
</dbReference>
<dbReference type="InterPro" id="IPR013780">
    <property type="entry name" value="Glyco_hydro_b"/>
</dbReference>
<dbReference type="Gene3D" id="3.20.20.80">
    <property type="entry name" value="Glycosidases"/>
    <property type="match status" value="1"/>
</dbReference>
<comment type="function">
    <text evidence="1">Alpha-L-fucosidase is responsible for hydrolyzing the alpha-1,6-linked fucose joined to the reducing-end N-acetylglucosamine of the carbohydrate moieties of glycoproteins.</text>
</comment>
<dbReference type="Pfam" id="PF16757">
    <property type="entry name" value="Fucosidase_C"/>
    <property type="match status" value="1"/>
</dbReference>
<evidence type="ECO:0000256" key="1">
    <source>
        <dbReference type="ARBA" id="ARBA00004071"/>
    </source>
</evidence>
<dbReference type="PANTHER" id="PTHR10030:SF37">
    <property type="entry name" value="ALPHA-L-FUCOSIDASE-RELATED"/>
    <property type="match status" value="1"/>
</dbReference>
<dbReference type="GO" id="GO:0004560">
    <property type="term" value="F:alpha-L-fucosidase activity"/>
    <property type="evidence" value="ECO:0007669"/>
    <property type="project" value="InterPro"/>
</dbReference>
<evidence type="ECO:0000256" key="3">
    <source>
        <dbReference type="ARBA" id="ARBA00012662"/>
    </source>
</evidence>
<feature type="domain" description="Glycoside hydrolase family 29 N-terminal" evidence="7">
    <location>
        <begin position="71"/>
        <end position="419"/>
    </location>
</feature>
<evidence type="ECO:0000256" key="4">
    <source>
        <dbReference type="ARBA" id="ARBA00022729"/>
    </source>
</evidence>
<evidence type="ECO:0000256" key="2">
    <source>
        <dbReference type="ARBA" id="ARBA00007951"/>
    </source>
</evidence>
<reference evidence="9" key="1">
    <citation type="submission" date="2019-03" db="EMBL/GenBank/DDBJ databases">
        <title>Single cell metagenomics reveals metabolic interactions within the superorganism composed of flagellate Streblomastix strix and complex community of Bacteroidetes bacteria on its surface.</title>
        <authorList>
            <person name="Treitli S.C."/>
            <person name="Kolisko M."/>
            <person name="Husnik F."/>
            <person name="Keeling P."/>
            <person name="Hampl V."/>
        </authorList>
    </citation>
    <scope>NUCLEOTIDE SEQUENCE</scope>
    <source>
        <strain evidence="9">STM</strain>
    </source>
</reference>
<dbReference type="InterPro" id="IPR057739">
    <property type="entry name" value="Glyco_hydro_29_N"/>
</dbReference>
<dbReference type="Pfam" id="PF01120">
    <property type="entry name" value="Alpha_L_fucos"/>
    <property type="match status" value="1"/>
</dbReference>
<dbReference type="InterPro" id="IPR016286">
    <property type="entry name" value="FUC_metazoa-typ"/>
</dbReference>
<dbReference type="EMBL" id="SNRY01003425">
    <property type="protein sequence ID" value="KAA6321024.1"/>
    <property type="molecule type" value="Genomic_DNA"/>
</dbReference>
<comment type="similarity">
    <text evidence="2">Belongs to the glycosyl hydrolase 29 family.</text>
</comment>
<evidence type="ECO:0000256" key="6">
    <source>
        <dbReference type="ARBA" id="ARBA00023295"/>
    </source>
</evidence>
<dbReference type="SUPFAM" id="SSF51445">
    <property type="entry name" value="(Trans)glycosidases"/>
    <property type="match status" value="1"/>
</dbReference>
<evidence type="ECO:0000256" key="5">
    <source>
        <dbReference type="ARBA" id="ARBA00022801"/>
    </source>
</evidence>
<evidence type="ECO:0000259" key="8">
    <source>
        <dbReference type="Pfam" id="PF16757"/>
    </source>
</evidence>
<protein>
    <recommendedName>
        <fullName evidence="3">alpha-L-fucosidase</fullName>
        <ecNumber evidence="3">3.2.1.51</ecNumber>
    </recommendedName>
</protein>
<organism evidence="9">
    <name type="scientific">termite gut metagenome</name>
    <dbReference type="NCBI Taxonomy" id="433724"/>
    <lineage>
        <taxon>unclassified sequences</taxon>
        <taxon>metagenomes</taxon>
        <taxon>organismal metagenomes</taxon>
    </lineage>
</organism>
<dbReference type="GO" id="GO:0006004">
    <property type="term" value="P:fucose metabolic process"/>
    <property type="evidence" value="ECO:0007669"/>
    <property type="project" value="InterPro"/>
</dbReference>
<dbReference type="InterPro" id="IPR000933">
    <property type="entry name" value="Glyco_hydro_29"/>
</dbReference>
<comment type="caution">
    <text evidence="9">The sequence shown here is derived from an EMBL/GenBank/DDBJ whole genome shotgun (WGS) entry which is preliminary data.</text>
</comment>
<dbReference type="InterPro" id="IPR017853">
    <property type="entry name" value="GH"/>
</dbReference>
<name>A0A5J4QJE3_9ZZZZ</name>
<dbReference type="AlphaFoldDB" id="A0A5J4QJE3"/>
<gene>
    <name evidence="9" type="ORF">EZS27_029276</name>
</gene>
<keyword evidence="6" id="KW-0326">Glycosidase</keyword>
<evidence type="ECO:0000259" key="7">
    <source>
        <dbReference type="Pfam" id="PF01120"/>
    </source>
</evidence>
<dbReference type="Gene3D" id="2.60.40.1180">
    <property type="entry name" value="Golgi alpha-mannosidase II"/>
    <property type="match status" value="1"/>
</dbReference>
<dbReference type="InterPro" id="IPR031919">
    <property type="entry name" value="Fucosidase_C"/>
</dbReference>
<dbReference type="EC" id="3.2.1.51" evidence="3"/>